<keyword evidence="12" id="KW-1185">Reference proteome</keyword>
<dbReference type="CDD" id="cd13143">
    <property type="entry name" value="MATE_MepA_like"/>
    <property type="match status" value="1"/>
</dbReference>
<dbReference type="OrthoDB" id="9811110at2"/>
<proteinExistence type="inferred from homology"/>
<feature type="transmembrane region" description="Helical" evidence="10">
    <location>
        <begin position="185"/>
        <end position="208"/>
    </location>
</feature>
<evidence type="ECO:0000313" key="11">
    <source>
        <dbReference type="EMBL" id="AVM42048.1"/>
    </source>
</evidence>
<feature type="transmembrane region" description="Helical" evidence="10">
    <location>
        <begin position="410"/>
        <end position="428"/>
    </location>
</feature>
<dbReference type="EMBL" id="CP027226">
    <property type="protein sequence ID" value="AVM42048.1"/>
    <property type="molecule type" value="Genomic_DNA"/>
</dbReference>
<dbReference type="Pfam" id="PF01554">
    <property type="entry name" value="MatE"/>
    <property type="match status" value="2"/>
</dbReference>
<dbReference type="InterPro" id="IPR048279">
    <property type="entry name" value="MdtK-like"/>
</dbReference>
<organism evidence="11 12">
    <name type="scientific">Fastidiosipila sanguinis</name>
    <dbReference type="NCBI Taxonomy" id="236753"/>
    <lineage>
        <taxon>Bacteria</taxon>
        <taxon>Bacillati</taxon>
        <taxon>Bacillota</taxon>
        <taxon>Clostridia</taxon>
        <taxon>Eubacteriales</taxon>
        <taxon>Oscillospiraceae</taxon>
        <taxon>Fastidiosipila</taxon>
    </lineage>
</organism>
<feature type="transmembrane region" description="Helical" evidence="10">
    <location>
        <begin position="229"/>
        <end position="250"/>
    </location>
</feature>
<dbReference type="KEGG" id="fsa:C5Q98_01840"/>
<keyword evidence="9" id="KW-0046">Antibiotic resistance</keyword>
<evidence type="ECO:0000256" key="4">
    <source>
        <dbReference type="ARBA" id="ARBA00022448"/>
    </source>
</evidence>
<dbReference type="PANTHER" id="PTHR43823">
    <property type="entry name" value="SPORULATION PROTEIN YKVU"/>
    <property type="match status" value="1"/>
</dbReference>
<evidence type="ECO:0000256" key="7">
    <source>
        <dbReference type="ARBA" id="ARBA00022989"/>
    </source>
</evidence>
<keyword evidence="7 10" id="KW-1133">Transmembrane helix</keyword>
<dbReference type="AlphaFoldDB" id="A0A2S0KM03"/>
<feature type="transmembrane region" description="Helical" evidence="10">
    <location>
        <begin position="12"/>
        <end position="29"/>
    </location>
</feature>
<keyword evidence="5" id="KW-1003">Cell membrane</keyword>
<feature type="transmembrane region" description="Helical" evidence="10">
    <location>
        <begin position="309"/>
        <end position="332"/>
    </location>
</feature>
<gene>
    <name evidence="11" type="ORF">C5Q98_01840</name>
</gene>
<dbReference type="Proteomes" id="UP000237947">
    <property type="component" value="Chromosome"/>
</dbReference>
<keyword evidence="6 10" id="KW-0812">Transmembrane</keyword>
<sequence length="444" mass="49446">MKENLLKKYLKFLIPTIATMTLFSSYTMVDGIFVGQGVGEKGLSAVNLAMPYVALSFAIAILVSVGSLNIISYYLGRGDKKKANEYFTMTVVAALFIGVVISLASYLFIDSLIEFLGAEAEVASLLKSYISIIIGFIPFYIISYVFEVMIKADGFPQLSTVFMLGSAFTNIVLDYVFIFKMDMGISGAAIATGLAQVLPTIAYLIHFLSKKSRLKFSRFELDFSMFRKILSYGFPASLAEFSTGFTILLFNNKIGDLYGLHGLGSFSVIAYILTFVVNTMLAINQASQPLLAYHYGAKQYSNISRLRNYMMITVGFFSIIFFGLIQLAPGFFINVFISDYTQEFFDFSTKVLRIFSLSFLVLGFNVCIGGYMTAVHKPKYDMYINLLRGYILIALFLLVIPTIFGAAGVWYVLLISDLVCLIVSLYLLRIEVKELNLQAKGVQV</sequence>
<evidence type="ECO:0000256" key="3">
    <source>
        <dbReference type="ARBA" id="ARBA00022106"/>
    </source>
</evidence>
<evidence type="ECO:0000256" key="9">
    <source>
        <dbReference type="ARBA" id="ARBA00023251"/>
    </source>
</evidence>
<dbReference type="GO" id="GO:0042910">
    <property type="term" value="F:xenobiotic transmembrane transporter activity"/>
    <property type="evidence" value="ECO:0007669"/>
    <property type="project" value="InterPro"/>
</dbReference>
<dbReference type="InterPro" id="IPR051327">
    <property type="entry name" value="MATE_MepA_subfamily"/>
</dbReference>
<dbReference type="InterPro" id="IPR045070">
    <property type="entry name" value="MATE_MepA-like"/>
</dbReference>
<name>A0A2S0KM03_9FIRM</name>
<dbReference type="PIRSF" id="PIRSF006603">
    <property type="entry name" value="DinF"/>
    <property type="match status" value="1"/>
</dbReference>
<dbReference type="RefSeq" id="WP_106012034.1">
    <property type="nucleotide sequence ID" value="NZ_CP027226.1"/>
</dbReference>
<dbReference type="NCBIfam" id="TIGR00797">
    <property type="entry name" value="matE"/>
    <property type="match status" value="1"/>
</dbReference>
<comment type="similarity">
    <text evidence="2">Belongs to the multi antimicrobial extrusion (MATE) (TC 2.A.66.1) family. MepA subfamily.</text>
</comment>
<feature type="transmembrane region" description="Helical" evidence="10">
    <location>
        <begin position="352"/>
        <end position="374"/>
    </location>
</feature>
<dbReference type="GO" id="GO:0015297">
    <property type="term" value="F:antiporter activity"/>
    <property type="evidence" value="ECO:0007669"/>
    <property type="project" value="InterPro"/>
</dbReference>
<comment type="subcellular location">
    <subcellularLocation>
        <location evidence="1">Cell membrane</location>
        <topology evidence="1">Multi-pass membrane protein</topology>
    </subcellularLocation>
</comment>
<keyword evidence="8 10" id="KW-0472">Membrane</keyword>
<feature type="transmembrane region" description="Helical" evidence="10">
    <location>
        <begin position="86"/>
        <end position="109"/>
    </location>
</feature>
<evidence type="ECO:0000256" key="10">
    <source>
        <dbReference type="SAM" id="Phobius"/>
    </source>
</evidence>
<evidence type="ECO:0000256" key="8">
    <source>
        <dbReference type="ARBA" id="ARBA00023136"/>
    </source>
</evidence>
<feature type="transmembrane region" description="Helical" evidence="10">
    <location>
        <begin position="49"/>
        <end position="74"/>
    </location>
</feature>
<keyword evidence="4" id="KW-0813">Transport</keyword>
<dbReference type="InterPro" id="IPR002528">
    <property type="entry name" value="MATE_fam"/>
</dbReference>
<feature type="transmembrane region" description="Helical" evidence="10">
    <location>
        <begin position="129"/>
        <end position="146"/>
    </location>
</feature>
<evidence type="ECO:0000256" key="6">
    <source>
        <dbReference type="ARBA" id="ARBA00022692"/>
    </source>
</evidence>
<feature type="transmembrane region" description="Helical" evidence="10">
    <location>
        <begin position="158"/>
        <end position="179"/>
    </location>
</feature>
<dbReference type="GO" id="GO:0005886">
    <property type="term" value="C:plasma membrane"/>
    <property type="evidence" value="ECO:0007669"/>
    <property type="project" value="UniProtKB-SubCell"/>
</dbReference>
<evidence type="ECO:0000256" key="1">
    <source>
        <dbReference type="ARBA" id="ARBA00004651"/>
    </source>
</evidence>
<dbReference type="PANTHER" id="PTHR43823:SF3">
    <property type="entry name" value="MULTIDRUG EXPORT PROTEIN MEPA"/>
    <property type="match status" value="1"/>
</dbReference>
<feature type="transmembrane region" description="Helical" evidence="10">
    <location>
        <begin position="262"/>
        <end position="283"/>
    </location>
</feature>
<accession>A0A2S0KM03</accession>
<evidence type="ECO:0000313" key="12">
    <source>
        <dbReference type="Proteomes" id="UP000237947"/>
    </source>
</evidence>
<dbReference type="GO" id="GO:0046677">
    <property type="term" value="P:response to antibiotic"/>
    <property type="evidence" value="ECO:0007669"/>
    <property type="project" value="UniProtKB-KW"/>
</dbReference>
<reference evidence="12" key="1">
    <citation type="submission" date="2018-02" db="EMBL/GenBank/DDBJ databases">
        <authorList>
            <person name="Holder M.E."/>
            <person name="Ajami N.J."/>
            <person name="Petrosino J.F."/>
        </authorList>
    </citation>
    <scope>NUCLEOTIDE SEQUENCE [LARGE SCALE GENOMIC DNA]</scope>
    <source>
        <strain evidence="12">CCUG 47711</strain>
    </source>
</reference>
<evidence type="ECO:0000256" key="5">
    <source>
        <dbReference type="ARBA" id="ARBA00022475"/>
    </source>
</evidence>
<protein>
    <recommendedName>
        <fullName evidence="3">Multidrug export protein MepA</fullName>
    </recommendedName>
</protein>
<evidence type="ECO:0000256" key="2">
    <source>
        <dbReference type="ARBA" id="ARBA00008417"/>
    </source>
</evidence>
<feature type="transmembrane region" description="Helical" evidence="10">
    <location>
        <begin position="386"/>
        <end position="404"/>
    </location>
</feature>